<gene>
    <name evidence="1" type="ORF">GCM10008942_39040</name>
</gene>
<evidence type="ECO:0000313" key="1">
    <source>
        <dbReference type="EMBL" id="GAA0586219.1"/>
    </source>
</evidence>
<protein>
    <submittedName>
        <fullName evidence="1">Uncharacterized protein</fullName>
    </submittedName>
</protein>
<dbReference type="RefSeq" id="WP_166937279.1">
    <property type="nucleotide sequence ID" value="NZ_BAAADD010000012.1"/>
</dbReference>
<dbReference type="Proteomes" id="UP001499951">
    <property type="component" value="Unassembled WGS sequence"/>
</dbReference>
<keyword evidence="2" id="KW-1185">Reference proteome</keyword>
<dbReference type="EMBL" id="BAAADD010000012">
    <property type="protein sequence ID" value="GAA0586219.1"/>
    <property type="molecule type" value="Genomic_DNA"/>
</dbReference>
<organism evidence="1 2">
    <name type="scientific">Rhizomicrobium electricum</name>
    <dbReference type="NCBI Taxonomy" id="480070"/>
    <lineage>
        <taxon>Bacteria</taxon>
        <taxon>Pseudomonadati</taxon>
        <taxon>Pseudomonadota</taxon>
        <taxon>Alphaproteobacteria</taxon>
        <taxon>Micropepsales</taxon>
        <taxon>Micropepsaceae</taxon>
        <taxon>Rhizomicrobium</taxon>
    </lineage>
</organism>
<proteinExistence type="predicted"/>
<sequence>MTKDELSAWAEANGWQMSGEHLSLMKPRAFDTPIVRLVLKATVASLEIRKPNGKWEKVAGASYSKIVPDPTSGVPGGLGLDTINGLSSLMADNKDRLVFAKFK</sequence>
<accession>A0ABN1FAP3</accession>
<name>A0ABN1FAP3_9PROT</name>
<evidence type="ECO:0000313" key="2">
    <source>
        <dbReference type="Proteomes" id="UP001499951"/>
    </source>
</evidence>
<reference evidence="1 2" key="1">
    <citation type="journal article" date="2019" name="Int. J. Syst. Evol. Microbiol.">
        <title>The Global Catalogue of Microorganisms (GCM) 10K type strain sequencing project: providing services to taxonomists for standard genome sequencing and annotation.</title>
        <authorList>
            <consortium name="The Broad Institute Genomics Platform"/>
            <consortium name="The Broad Institute Genome Sequencing Center for Infectious Disease"/>
            <person name="Wu L."/>
            <person name="Ma J."/>
        </authorList>
    </citation>
    <scope>NUCLEOTIDE SEQUENCE [LARGE SCALE GENOMIC DNA]</scope>
    <source>
        <strain evidence="1 2">JCM 15089</strain>
    </source>
</reference>
<comment type="caution">
    <text evidence="1">The sequence shown here is derived from an EMBL/GenBank/DDBJ whole genome shotgun (WGS) entry which is preliminary data.</text>
</comment>